<dbReference type="AlphaFoldDB" id="A0A8D8CCY0"/>
<organism evidence="2">
    <name type="scientific">Culex pipiens</name>
    <name type="common">House mosquito</name>
    <dbReference type="NCBI Taxonomy" id="7175"/>
    <lineage>
        <taxon>Eukaryota</taxon>
        <taxon>Metazoa</taxon>
        <taxon>Ecdysozoa</taxon>
        <taxon>Arthropoda</taxon>
        <taxon>Hexapoda</taxon>
        <taxon>Insecta</taxon>
        <taxon>Pterygota</taxon>
        <taxon>Neoptera</taxon>
        <taxon>Endopterygota</taxon>
        <taxon>Diptera</taxon>
        <taxon>Nematocera</taxon>
        <taxon>Culicoidea</taxon>
        <taxon>Culicidae</taxon>
        <taxon>Culicinae</taxon>
        <taxon>Culicini</taxon>
        <taxon>Culex</taxon>
        <taxon>Culex</taxon>
    </lineage>
</organism>
<accession>A0A8D8CCY0</accession>
<feature type="compositionally biased region" description="Low complexity" evidence="1">
    <location>
        <begin position="10"/>
        <end position="21"/>
    </location>
</feature>
<protein>
    <submittedName>
        <fullName evidence="2">(northern house mosquito) hypothetical protein</fullName>
    </submittedName>
</protein>
<dbReference type="EMBL" id="HBUE01119396">
    <property type="protein sequence ID" value="CAG6491693.1"/>
    <property type="molecule type" value="Transcribed_RNA"/>
</dbReference>
<reference evidence="2" key="1">
    <citation type="submission" date="2021-05" db="EMBL/GenBank/DDBJ databases">
        <authorList>
            <person name="Alioto T."/>
            <person name="Alioto T."/>
            <person name="Gomez Garrido J."/>
        </authorList>
    </citation>
    <scope>NUCLEOTIDE SEQUENCE</scope>
</reference>
<proteinExistence type="predicted"/>
<evidence type="ECO:0000313" key="2">
    <source>
        <dbReference type="EMBL" id="CAG6491693.1"/>
    </source>
</evidence>
<evidence type="ECO:0000256" key="1">
    <source>
        <dbReference type="SAM" id="MobiDB-lite"/>
    </source>
</evidence>
<dbReference type="EMBL" id="HBUE01119399">
    <property type="protein sequence ID" value="CAG6491699.1"/>
    <property type="molecule type" value="Transcribed_RNA"/>
</dbReference>
<feature type="compositionally biased region" description="Low complexity" evidence="1">
    <location>
        <begin position="80"/>
        <end position="91"/>
    </location>
</feature>
<feature type="region of interest" description="Disordered" evidence="1">
    <location>
        <begin position="44"/>
        <end position="99"/>
    </location>
</feature>
<sequence>MASAIAGAPTTSSGSITSTRTWRPSWMPSKTDATCRCTSPGALWTATSGRPGSLKSSACTTWTLPPRTGPARQRPPPRCTPTSSRRTGSTGAIDRRRRR</sequence>
<name>A0A8D8CCY0_CULPI</name>
<feature type="region of interest" description="Disordered" evidence="1">
    <location>
        <begin position="1"/>
        <end position="31"/>
    </location>
</feature>
<dbReference type="EMBL" id="HBUE01119397">
    <property type="protein sequence ID" value="CAG6491695.1"/>
    <property type="molecule type" value="Transcribed_RNA"/>
</dbReference>
<feature type="compositionally biased region" description="Polar residues" evidence="1">
    <location>
        <begin position="45"/>
        <end position="63"/>
    </location>
</feature>